<dbReference type="Pfam" id="PF01551">
    <property type="entry name" value="Peptidase_M23"/>
    <property type="match status" value="1"/>
</dbReference>
<dbReference type="InterPro" id="IPR011055">
    <property type="entry name" value="Dup_hybrid_motif"/>
</dbReference>
<keyword evidence="1" id="KW-0732">Signal</keyword>
<dbReference type="CDD" id="cd12797">
    <property type="entry name" value="M23_peptidase"/>
    <property type="match status" value="1"/>
</dbReference>
<dbReference type="InterPro" id="IPR050570">
    <property type="entry name" value="Cell_wall_metabolism_enzyme"/>
</dbReference>
<name>A0ABU6C6H8_9ACTN</name>
<dbReference type="RefSeq" id="WP_411293654.1">
    <property type="nucleotide sequence ID" value="NZ_BAAATS010000019.1"/>
</dbReference>
<dbReference type="SUPFAM" id="SSF51261">
    <property type="entry name" value="Duplicated hybrid motif"/>
    <property type="match status" value="1"/>
</dbReference>
<evidence type="ECO:0000313" key="3">
    <source>
        <dbReference type="EMBL" id="MEB3960323.1"/>
    </source>
</evidence>
<dbReference type="Proteomes" id="UP001352223">
    <property type="component" value="Unassembled WGS sequence"/>
</dbReference>
<comment type="caution">
    <text evidence="3">The sequence shown here is derived from an EMBL/GenBank/DDBJ whole genome shotgun (WGS) entry which is preliminary data.</text>
</comment>
<evidence type="ECO:0000259" key="2">
    <source>
        <dbReference type="Pfam" id="PF01551"/>
    </source>
</evidence>
<reference evidence="3 4" key="1">
    <citation type="submission" date="2022-10" db="EMBL/GenBank/DDBJ databases">
        <authorList>
            <person name="Xie J."/>
            <person name="Shen N."/>
        </authorList>
    </citation>
    <scope>NUCLEOTIDE SEQUENCE [LARGE SCALE GENOMIC DNA]</scope>
    <source>
        <strain evidence="3 4">DSM 41681</strain>
    </source>
</reference>
<dbReference type="PANTHER" id="PTHR21666">
    <property type="entry name" value="PEPTIDASE-RELATED"/>
    <property type="match status" value="1"/>
</dbReference>
<gene>
    <name evidence="3" type="ORF">OKJ48_08670</name>
</gene>
<proteinExistence type="predicted"/>
<evidence type="ECO:0000256" key="1">
    <source>
        <dbReference type="ARBA" id="ARBA00022729"/>
    </source>
</evidence>
<dbReference type="PANTHER" id="PTHR21666:SF289">
    <property type="entry name" value="L-ALA--D-GLU ENDOPEPTIDASE"/>
    <property type="match status" value="1"/>
</dbReference>
<dbReference type="Gene3D" id="2.70.70.10">
    <property type="entry name" value="Glucose Permease (Domain IIA)"/>
    <property type="match status" value="1"/>
</dbReference>
<protein>
    <submittedName>
        <fullName evidence="3">M23 family metallopeptidase</fullName>
    </submittedName>
</protein>
<dbReference type="InterPro" id="IPR016047">
    <property type="entry name" value="M23ase_b-sheet_dom"/>
</dbReference>
<sequence>MGERTGGGRASGGARLWPVGERPAVVRPWSPPATSYGPGHRGVDLSAPIDAPVRSVAVGRVSFAGEVAGRGVVSVELSGTGDPPLRTTYEPVTATVEKGDHVAPGDPLGYLQLPTGHCPRSSPSCLHWGLLRGTTYLDPLSLLDPSLLHRDPARLLPVWGPGRDWAAADAGYGGRGSH</sequence>
<accession>A0ABU6C6H8</accession>
<keyword evidence="4" id="KW-1185">Reference proteome</keyword>
<feature type="domain" description="M23ase beta-sheet core" evidence="2">
    <location>
        <begin position="39"/>
        <end position="139"/>
    </location>
</feature>
<evidence type="ECO:0000313" key="4">
    <source>
        <dbReference type="Proteomes" id="UP001352223"/>
    </source>
</evidence>
<dbReference type="EMBL" id="JAOZYB010000046">
    <property type="protein sequence ID" value="MEB3960323.1"/>
    <property type="molecule type" value="Genomic_DNA"/>
</dbReference>
<organism evidence="3 4">
    <name type="scientific">Streptomyces kunmingensis</name>
    <dbReference type="NCBI Taxonomy" id="68225"/>
    <lineage>
        <taxon>Bacteria</taxon>
        <taxon>Bacillati</taxon>
        <taxon>Actinomycetota</taxon>
        <taxon>Actinomycetes</taxon>
        <taxon>Kitasatosporales</taxon>
        <taxon>Streptomycetaceae</taxon>
        <taxon>Streptomyces</taxon>
    </lineage>
</organism>